<keyword evidence="1" id="KW-0147">Chitin-binding</keyword>
<keyword evidence="2" id="KW-0732">Signal</keyword>
<dbReference type="InterPro" id="IPR002557">
    <property type="entry name" value="Chitin-bd_dom"/>
</dbReference>
<dbReference type="Proteomes" id="UP000594454">
    <property type="component" value="Chromosome 2"/>
</dbReference>
<evidence type="ECO:0000256" key="4">
    <source>
        <dbReference type="ARBA" id="ARBA00023157"/>
    </source>
</evidence>
<proteinExistence type="predicted"/>
<keyword evidence="5" id="KW-0325">Glycoprotein</keyword>
<keyword evidence="4" id="KW-1015">Disulfide bond</keyword>
<evidence type="ECO:0000256" key="2">
    <source>
        <dbReference type="ARBA" id="ARBA00022729"/>
    </source>
</evidence>
<feature type="domain" description="Chitin-binding type-2" evidence="6">
    <location>
        <begin position="149"/>
        <end position="204"/>
    </location>
</feature>
<keyword evidence="8" id="KW-1185">Reference proteome</keyword>
<feature type="domain" description="Chitin-binding type-2" evidence="6">
    <location>
        <begin position="35"/>
        <end position="97"/>
    </location>
</feature>
<dbReference type="PANTHER" id="PTHR23301:SF0">
    <property type="entry name" value="CHITIN-BINDING TYPE-2 DOMAIN-CONTAINING PROTEIN-RELATED"/>
    <property type="match status" value="1"/>
</dbReference>
<evidence type="ECO:0000313" key="8">
    <source>
        <dbReference type="Proteomes" id="UP000594454"/>
    </source>
</evidence>
<dbReference type="GO" id="GO:0005576">
    <property type="term" value="C:extracellular region"/>
    <property type="evidence" value="ECO:0007669"/>
    <property type="project" value="InterPro"/>
</dbReference>
<protein>
    <recommendedName>
        <fullName evidence="6">Chitin-binding type-2 domain-containing protein</fullName>
    </recommendedName>
</protein>
<dbReference type="PROSITE" id="PS50940">
    <property type="entry name" value="CHIT_BIND_II"/>
    <property type="match status" value="5"/>
</dbReference>
<evidence type="ECO:0000256" key="5">
    <source>
        <dbReference type="ARBA" id="ARBA00023180"/>
    </source>
</evidence>
<evidence type="ECO:0000259" key="6">
    <source>
        <dbReference type="PROSITE" id="PS50940"/>
    </source>
</evidence>
<gene>
    <name evidence="7" type="ORF">HERILL_LOCUS3664</name>
</gene>
<accession>A0A7R8UGY4</accession>
<feature type="domain" description="Chitin-binding type-2" evidence="6">
    <location>
        <begin position="299"/>
        <end position="354"/>
    </location>
</feature>
<dbReference type="InterPro" id="IPR051940">
    <property type="entry name" value="Chitin_bind-dev_reg"/>
</dbReference>
<evidence type="ECO:0000256" key="1">
    <source>
        <dbReference type="ARBA" id="ARBA00022669"/>
    </source>
</evidence>
<dbReference type="Pfam" id="PF01607">
    <property type="entry name" value="CBM_14"/>
    <property type="match status" value="4"/>
</dbReference>
<dbReference type="SUPFAM" id="SSF57625">
    <property type="entry name" value="Invertebrate chitin-binding proteins"/>
    <property type="match status" value="5"/>
</dbReference>
<dbReference type="InterPro" id="IPR036508">
    <property type="entry name" value="Chitin-bd_dom_sf"/>
</dbReference>
<organism evidence="7 8">
    <name type="scientific">Hermetia illucens</name>
    <name type="common">Black soldier fly</name>
    <dbReference type="NCBI Taxonomy" id="343691"/>
    <lineage>
        <taxon>Eukaryota</taxon>
        <taxon>Metazoa</taxon>
        <taxon>Ecdysozoa</taxon>
        <taxon>Arthropoda</taxon>
        <taxon>Hexapoda</taxon>
        <taxon>Insecta</taxon>
        <taxon>Pterygota</taxon>
        <taxon>Neoptera</taxon>
        <taxon>Endopterygota</taxon>
        <taxon>Diptera</taxon>
        <taxon>Brachycera</taxon>
        <taxon>Stratiomyomorpha</taxon>
        <taxon>Stratiomyidae</taxon>
        <taxon>Hermetiinae</taxon>
        <taxon>Hermetia</taxon>
    </lineage>
</organism>
<sequence length="354" mass="38606">MDKKIYLGTCTDGRTFDERVGQCVYAGTDPGTGTTVNCDGNDYATFPYPNDNTRYYYCYNGQALVVQCPANNYYDSTSRTCVLGSGTGTGGYLYCPTGVNTVLPDPNGDCQRYVLCLNGQGSYQTCPNGFYFQPTGYCGLNMPNSCAGGGPCNQRGLLRPVRNNCQVYNYCDGSYWSTIKCPRNYYFSPSRLTCGPTIPNGCSKYNNYNQNLPGSNSVYPTYPTYPFIPTTPTDPSVVCATSMNGIFADTTNCQKYFYCMDGLPYTATCPSGYYFNPLTRACGPNIPSGCTVQDIDLDTPTVPVNSEITLADPTNCKQYIVYTNGFGATYACGPGLYYDIEGNSCSTTKPDRCT</sequence>
<evidence type="ECO:0000313" key="7">
    <source>
        <dbReference type="EMBL" id="CAD7080515.1"/>
    </source>
</evidence>
<dbReference type="Gene3D" id="2.170.140.10">
    <property type="entry name" value="Chitin binding domain"/>
    <property type="match status" value="4"/>
</dbReference>
<dbReference type="AlphaFoldDB" id="A0A7R8UGY4"/>
<dbReference type="SMART" id="SM00494">
    <property type="entry name" value="ChtBD2"/>
    <property type="match status" value="5"/>
</dbReference>
<feature type="domain" description="Chitin-binding type-2" evidence="6">
    <location>
        <begin position="109"/>
        <end position="148"/>
    </location>
</feature>
<dbReference type="PANTHER" id="PTHR23301">
    <property type="entry name" value="CHITIN BINDING PERITROPHIN-A"/>
    <property type="match status" value="1"/>
</dbReference>
<reference evidence="7 8" key="1">
    <citation type="submission" date="2020-11" db="EMBL/GenBank/DDBJ databases">
        <authorList>
            <person name="Wallbank WR R."/>
            <person name="Pardo Diaz C."/>
            <person name="Kozak K."/>
            <person name="Martin S."/>
            <person name="Jiggins C."/>
            <person name="Moest M."/>
            <person name="Warren A I."/>
            <person name="Generalovic N T."/>
            <person name="Byers J.R.P. K."/>
            <person name="Montejo-Kovacevich G."/>
            <person name="Yen C E."/>
        </authorList>
    </citation>
    <scope>NUCLEOTIDE SEQUENCE [LARGE SCALE GENOMIC DNA]</scope>
</reference>
<dbReference type="OrthoDB" id="6020543at2759"/>
<dbReference type="GO" id="GO:0008061">
    <property type="term" value="F:chitin binding"/>
    <property type="evidence" value="ECO:0007669"/>
    <property type="project" value="UniProtKB-KW"/>
</dbReference>
<name>A0A7R8UGY4_HERIL</name>
<feature type="domain" description="Chitin-binding type-2" evidence="6">
    <location>
        <begin position="236"/>
        <end position="292"/>
    </location>
</feature>
<dbReference type="EMBL" id="LR899010">
    <property type="protein sequence ID" value="CAD7080515.1"/>
    <property type="molecule type" value="Genomic_DNA"/>
</dbReference>
<keyword evidence="3" id="KW-0677">Repeat</keyword>
<evidence type="ECO:0000256" key="3">
    <source>
        <dbReference type="ARBA" id="ARBA00022737"/>
    </source>
</evidence>
<dbReference type="InParanoid" id="A0A7R8UGY4"/>